<feature type="transmembrane region" description="Helical" evidence="7">
    <location>
        <begin position="110"/>
        <end position="132"/>
    </location>
</feature>
<name>A0ABT1BFZ2_9BURK</name>
<sequence length="459" mass="46703">MPALVSSTPATTHPAHPAALWFTSLVCAMTVLDANVVGIVLPALSRALARSATELEWMVSAYALCFAALLLPAGRLADCLGRRRVLLAGLAGFGAASLVCGLAPNAPALIAARALQGAGAALMLAPALALVGHQAPQEPARSQAWAFWGTVMGLTMVAAPLLGGAVAQWLGWRWAFFLNLPLCAGLALGVRRCVAESREPDAGPLDRPGVLLFIAAMFGLTWALIQGASHGWTSPQVLLRLGAGLALMALFIAVERRRAHPLLDVGLFRAPALLGAVLAMFAYAATAQVMTALLPLFLQSARGHGALAAGVAMLPFSLAMLVFPRVARALHQRPGLSNLQLLVLGLAAVALGNAVLAWAAPGRSGGLLGLGMALLGAGGGLMNGETQRAIMGQLPPQRAGMASGISTTARFSGVLLGFSALGSQSHALGFGAAFGLAAVAAAAAALLVPALYRAGSPRP</sequence>
<feature type="domain" description="Major facilitator superfamily (MFS) profile" evidence="8">
    <location>
        <begin position="19"/>
        <end position="456"/>
    </location>
</feature>
<dbReference type="InterPro" id="IPR005829">
    <property type="entry name" value="Sugar_transporter_CS"/>
</dbReference>
<evidence type="ECO:0000256" key="3">
    <source>
        <dbReference type="ARBA" id="ARBA00007520"/>
    </source>
</evidence>
<dbReference type="InterPro" id="IPR011701">
    <property type="entry name" value="MFS"/>
</dbReference>
<dbReference type="Gene3D" id="1.20.1250.20">
    <property type="entry name" value="MFS general substrate transporter like domains"/>
    <property type="match status" value="1"/>
</dbReference>
<keyword evidence="5 7" id="KW-1133">Transmembrane helix</keyword>
<comment type="function">
    <text evidence="1">Resistance to tetracycline by an active tetracycline efflux. This is an energy-dependent process that decreases the accumulation of the antibiotic in whole cells. This protein functions as a metal-tetracycline/H(+) antiporter.</text>
</comment>
<evidence type="ECO:0000256" key="4">
    <source>
        <dbReference type="ARBA" id="ARBA00022692"/>
    </source>
</evidence>
<evidence type="ECO:0000259" key="8">
    <source>
        <dbReference type="PROSITE" id="PS50850"/>
    </source>
</evidence>
<dbReference type="PRINTS" id="PR01035">
    <property type="entry name" value="TCRTETA"/>
</dbReference>
<dbReference type="EMBL" id="JAMXMC010000001">
    <property type="protein sequence ID" value="MCO5975153.1"/>
    <property type="molecule type" value="Genomic_DNA"/>
</dbReference>
<proteinExistence type="inferred from homology"/>
<dbReference type="InterPro" id="IPR001958">
    <property type="entry name" value="Tet-R_TetA/multi-R_MdtG-like"/>
</dbReference>
<feature type="transmembrane region" description="Helical" evidence="7">
    <location>
        <begin position="55"/>
        <end position="73"/>
    </location>
</feature>
<comment type="subcellular location">
    <subcellularLocation>
        <location evidence="2">Membrane</location>
        <topology evidence="2">Multi-pass membrane protein</topology>
    </subcellularLocation>
</comment>
<dbReference type="CDD" id="cd17321">
    <property type="entry name" value="MFS_MMR_MDR_like"/>
    <property type="match status" value="1"/>
</dbReference>
<dbReference type="RefSeq" id="WP_252767611.1">
    <property type="nucleotide sequence ID" value="NZ_JAMXMC010000001.1"/>
</dbReference>
<protein>
    <submittedName>
        <fullName evidence="9">MFS transporter</fullName>
    </submittedName>
</protein>
<dbReference type="SUPFAM" id="SSF103473">
    <property type="entry name" value="MFS general substrate transporter"/>
    <property type="match status" value="1"/>
</dbReference>
<feature type="transmembrane region" description="Helical" evidence="7">
    <location>
        <begin position="144"/>
        <end position="163"/>
    </location>
</feature>
<comment type="similarity">
    <text evidence="3">Belongs to the major facilitator superfamily. TCR/Tet family.</text>
</comment>
<feature type="transmembrane region" description="Helical" evidence="7">
    <location>
        <begin position="339"/>
        <end position="359"/>
    </location>
</feature>
<dbReference type="PANTHER" id="PTHR42718">
    <property type="entry name" value="MAJOR FACILITATOR SUPERFAMILY MULTIDRUG TRANSPORTER MFSC"/>
    <property type="match status" value="1"/>
</dbReference>
<dbReference type="InterPro" id="IPR036259">
    <property type="entry name" value="MFS_trans_sf"/>
</dbReference>
<organism evidence="9 10">
    <name type="scientific">Ideonella oryzae</name>
    <dbReference type="NCBI Taxonomy" id="2937441"/>
    <lineage>
        <taxon>Bacteria</taxon>
        <taxon>Pseudomonadati</taxon>
        <taxon>Pseudomonadota</taxon>
        <taxon>Betaproteobacteria</taxon>
        <taxon>Burkholderiales</taxon>
        <taxon>Sphaerotilaceae</taxon>
        <taxon>Ideonella</taxon>
    </lineage>
</organism>
<feature type="transmembrane region" description="Helical" evidence="7">
    <location>
        <begin position="20"/>
        <end position="43"/>
    </location>
</feature>
<keyword evidence="10" id="KW-1185">Reference proteome</keyword>
<dbReference type="Proteomes" id="UP001204851">
    <property type="component" value="Unassembled WGS sequence"/>
</dbReference>
<evidence type="ECO:0000256" key="6">
    <source>
        <dbReference type="ARBA" id="ARBA00023136"/>
    </source>
</evidence>
<evidence type="ECO:0000256" key="1">
    <source>
        <dbReference type="ARBA" id="ARBA00003279"/>
    </source>
</evidence>
<reference evidence="9 10" key="1">
    <citation type="submission" date="2022-06" db="EMBL/GenBank/DDBJ databases">
        <title>Ideonella sp. NS12-5 Genome sequencing and assembly.</title>
        <authorList>
            <person name="Jung Y."/>
        </authorList>
    </citation>
    <scope>NUCLEOTIDE SEQUENCE [LARGE SCALE GENOMIC DNA]</scope>
    <source>
        <strain evidence="9 10">NS12-5</strain>
    </source>
</reference>
<feature type="transmembrane region" description="Helical" evidence="7">
    <location>
        <begin position="266"/>
        <end position="286"/>
    </location>
</feature>
<keyword evidence="6 7" id="KW-0472">Membrane</keyword>
<dbReference type="Pfam" id="PF07690">
    <property type="entry name" value="MFS_1"/>
    <property type="match status" value="1"/>
</dbReference>
<feature type="transmembrane region" description="Helical" evidence="7">
    <location>
        <begin position="209"/>
        <end position="225"/>
    </location>
</feature>
<gene>
    <name evidence="9" type="ORF">M0L44_00255</name>
</gene>
<comment type="caution">
    <text evidence="9">The sequence shown here is derived from an EMBL/GenBank/DDBJ whole genome shotgun (WGS) entry which is preliminary data.</text>
</comment>
<dbReference type="Gene3D" id="1.20.1720.10">
    <property type="entry name" value="Multidrug resistance protein D"/>
    <property type="match status" value="1"/>
</dbReference>
<dbReference type="PROSITE" id="PS00216">
    <property type="entry name" value="SUGAR_TRANSPORT_1"/>
    <property type="match status" value="1"/>
</dbReference>
<feature type="transmembrane region" description="Helical" evidence="7">
    <location>
        <begin position="85"/>
        <end position="104"/>
    </location>
</feature>
<feature type="transmembrane region" description="Helical" evidence="7">
    <location>
        <begin position="427"/>
        <end position="452"/>
    </location>
</feature>
<evidence type="ECO:0000313" key="10">
    <source>
        <dbReference type="Proteomes" id="UP001204851"/>
    </source>
</evidence>
<evidence type="ECO:0000256" key="7">
    <source>
        <dbReference type="SAM" id="Phobius"/>
    </source>
</evidence>
<dbReference type="InterPro" id="IPR020846">
    <property type="entry name" value="MFS_dom"/>
</dbReference>
<feature type="transmembrane region" description="Helical" evidence="7">
    <location>
        <begin position="237"/>
        <end position="254"/>
    </location>
</feature>
<keyword evidence="4 7" id="KW-0812">Transmembrane</keyword>
<dbReference type="PROSITE" id="PS50850">
    <property type="entry name" value="MFS"/>
    <property type="match status" value="1"/>
</dbReference>
<evidence type="ECO:0000256" key="5">
    <source>
        <dbReference type="ARBA" id="ARBA00022989"/>
    </source>
</evidence>
<accession>A0ABT1BFZ2</accession>
<dbReference type="PANTHER" id="PTHR42718:SF49">
    <property type="entry name" value="EXPORT PROTEIN"/>
    <property type="match status" value="1"/>
</dbReference>
<feature type="transmembrane region" description="Helical" evidence="7">
    <location>
        <begin position="306"/>
        <end position="327"/>
    </location>
</feature>
<feature type="transmembrane region" description="Helical" evidence="7">
    <location>
        <begin position="169"/>
        <end position="188"/>
    </location>
</feature>
<evidence type="ECO:0000256" key="2">
    <source>
        <dbReference type="ARBA" id="ARBA00004141"/>
    </source>
</evidence>
<evidence type="ECO:0000313" key="9">
    <source>
        <dbReference type="EMBL" id="MCO5975153.1"/>
    </source>
</evidence>